<evidence type="ECO:0000256" key="1">
    <source>
        <dbReference type="ARBA" id="ARBA00022475"/>
    </source>
</evidence>
<dbReference type="InterPro" id="IPR006741">
    <property type="entry name" value="AgrB"/>
</dbReference>
<dbReference type="Proteomes" id="UP000609346">
    <property type="component" value="Unassembled WGS sequence"/>
</dbReference>
<dbReference type="Pfam" id="PF04647">
    <property type="entry name" value="AgrB"/>
    <property type="match status" value="1"/>
</dbReference>
<dbReference type="RefSeq" id="WP_191205192.1">
    <property type="nucleotide sequence ID" value="NZ_JACXZA010000005.1"/>
</dbReference>
<sequence length="207" mass="23156">MQEQQVVRMGLTETIATRCAAWLSTQNNGDRIAYLKMKLGIEMLLINLTKTLIIYGISLVCHLFLQTLIVHGAFYAIRRYAFGLHARNSVNCTLVSILMFVGTPLIGSYINLSKLTVIGLGLLFAALLYRYAPADTDKFPLIGADRRRKLRRSSAATSMILTLIAILIPSSTVTTLLMLGVALQIITILPITYKLLKRSVRNYEKYE</sequence>
<keyword evidence="4 8" id="KW-0812">Transmembrane</keyword>
<reference evidence="9 10" key="1">
    <citation type="submission" date="2020-09" db="EMBL/GenBank/DDBJ databases">
        <title>Paenibacillus sp. strain PR3 16S rRNA gene Genome sequencing and assembly.</title>
        <authorList>
            <person name="Kim J."/>
        </authorList>
    </citation>
    <scope>NUCLEOTIDE SEQUENCE [LARGE SCALE GENOMIC DNA]</scope>
    <source>
        <strain evidence="9 10">PR3</strain>
    </source>
</reference>
<feature type="transmembrane region" description="Helical" evidence="8">
    <location>
        <begin position="115"/>
        <end position="132"/>
    </location>
</feature>
<proteinExistence type="inferred from homology"/>
<dbReference type="EMBL" id="JACXZA010000005">
    <property type="protein sequence ID" value="MBD3920879.1"/>
    <property type="molecule type" value="Genomic_DNA"/>
</dbReference>
<dbReference type="HAMAP" id="MF_00784">
    <property type="entry name" value="AgrB"/>
    <property type="match status" value="1"/>
</dbReference>
<evidence type="ECO:0000256" key="5">
    <source>
        <dbReference type="ARBA" id="ARBA00022801"/>
    </source>
</evidence>
<keyword evidence="1 8" id="KW-1003">Cell membrane</keyword>
<feature type="transmembrane region" description="Helical" evidence="8">
    <location>
        <begin position="52"/>
        <end position="77"/>
    </location>
</feature>
<keyword evidence="5 8" id="KW-0378">Hydrolase</keyword>
<dbReference type="SMART" id="SM00793">
    <property type="entry name" value="AgrB"/>
    <property type="match status" value="1"/>
</dbReference>
<evidence type="ECO:0000256" key="6">
    <source>
        <dbReference type="ARBA" id="ARBA00022989"/>
    </source>
</evidence>
<keyword evidence="2 8" id="KW-0673">Quorum sensing</keyword>
<feature type="transmembrane region" description="Helical" evidence="8">
    <location>
        <begin position="176"/>
        <end position="196"/>
    </location>
</feature>
<evidence type="ECO:0000313" key="9">
    <source>
        <dbReference type="EMBL" id="MBD3920879.1"/>
    </source>
</evidence>
<evidence type="ECO:0000256" key="4">
    <source>
        <dbReference type="ARBA" id="ARBA00022692"/>
    </source>
</evidence>
<keyword evidence="6 8" id="KW-1133">Transmembrane helix</keyword>
<feature type="transmembrane region" description="Helical" evidence="8">
    <location>
        <begin position="89"/>
        <end position="109"/>
    </location>
</feature>
<name>A0ABR8N268_9BACL</name>
<evidence type="ECO:0000256" key="8">
    <source>
        <dbReference type="HAMAP-Rule" id="MF_00784"/>
    </source>
</evidence>
<evidence type="ECO:0000256" key="7">
    <source>
        <dbReference type="ARBA" id="ARBA00023136"/>
    </source>
</evidence>
<comment type="similarity">
    <text evidence="8">Belongs to the AgrB family.</text>
</comment>
<protein>
    <recommendedName>
        <fullName evidence="8">Putative AgrB-like protein</fullName>
        <ecNumber evidence="8">3.4.-.-</ecNumber>
    </recommendedName>
</protein>
<dbReference type="EC" id="3.4.-.-" evidence="8"/>
<gene>
    <name evidence="9" type="ORF">H8B09_19085</name>
</gene>
<evidence type="ECO:0000313" key="10">
    <source>
        <dbReference type="Proteomes" id="UP000609346"/>
    </source>
</evidence>
<accession>A0ABR8N268</accession>
<comment type="caution">
    <text evidence="9">The sequence shown here is derived from an EMBL/GenBank/DDBJ whole genome shotgun (WGS) entry which is preliminary data.</text>
</comment>
<keyword evidence="7 8" id="KW-0472">Membrane</keyword>
<organism evidence="9 10">
    <name type="scientific">Paenibacillus terricola</name>
    <dbReference type="NCBI Taxonomy" id="2763503"/>
    <lineage>
        <taxon>Bacteria</taxon>
        <taxon>Bacillati</taxon>
        <taxon>Bacillota</taxon>
        <taxon>Bacilli</taxon>
        <taxon>Bacillales</taxon>
        <taxon>Paenibacillaceae</taxon>
        <taxon>Paenibacillus</taxon>
    </lineage>
</organism>
<evidence type="ECO:0000256" key="3">
    <source>
        <dbReference type="ARBA" id="ARBA00022670"/>
    </source>
</evidence>
<keyword evidence="10" id="KW-1185">Reference proteome</keyword>
<feature type="transmembrane region" description="Helical" evidence="8">
    <location>
        <begin position="153"/>
        <end position="170"/>
    </location>
</feature>
<comment type="function">
    <text evidence="8">May be involved in the proteolytic processing of a quorum sensing system signal molecule precursor.</text>
</comment>
<evidence type="ECO:0000256" key="2">
    <source>
        <dbReference type="ARBA" id="ARBA00022654"/>
    </source>
</evidence>
<keyword evidence="3 8" id="KW-0645">Protease</keyword>
<comment type="subcellular location">
    <subcellularLocation>
        <location evidence="8">Cell membrane</location>
        <topology evidence="8">Multi-pass membrane protein</topology>
    </subcellularLocation>
</comment>